<comment type="caution">
    <text evidence="2">The sequence shown here is derived from an EMBL/GenBank/DDBJ whole genome shotgun (WGS) entry which is preliminary data.</text>
</comment>
<protein>
    <submittedName>
        <fullName evidence="2">Uncharacterized protein</fullName>
    </submittedName>
</protein>
<sequence>MSSDSAGASFEPQAPGEAGQGGRGLMIEGQGAKGLAGFRDYPGHPYARA</sequence>
<gene>
    <name evidence="2" type="ORF">J2853_001884</name>
</gene>
<dbReference type="Proteomes" id="UP001225356">
    <property type="component" value="Unassembled WGS sequence"/>
</dbReference>
<accession>A0ABT9Q8M6</accession>
<feature type="region of interest" description="Disordered" evidence="1">
    <location>
        <begin position="1"/>
        <end position="28"/>
    </location>
</feature>
<evidence type="ECO:0000313" key="2">
    <source>
        <dbReference type="EMBL" id="MDP9842673.1"/>
    </source>
</evidence>
<proteinExistence type="predicted"/>
<evidence type="ECO:0000313" key="3">
    <source>
        <dbReference type="Proteomes" id="UP001225356"/>
    </source>
</evidence>
<evidence type="ECO:0000256" key="1">
    <source>
        <dbReference type="SAM" id="MobiDB-lite"/>
    </source>
</evidence>
<reference evidence="2 3" key="1">
    <citation type="submission" date="2023-07" db="EMBL/GenBank/DDBJ databases">
        <title>Sequencing the genomes of 1000 actinobacteria strains.</title>
        <authorList>
            <person name="Klenk H.-P."/>
        </authorList>
    </citation>
    <scope>NUCLEOTIDE SEQUENCE [LARGE SCALE GENOMIC DNA]</scope>
    <source>
        <strain evidence="2 3">DSM 46740</strain>
    </source>
</reference>
<name>A0ABT9Q8M6_9ACTN</name>
<dbReference type="EMBL" id="JAUSQU010000001">
    <property type="protein sequence ID" value="MDP9842673.1"/>
    <property type="molecule type" value="Genomic_DNA"/>
</dbReference>
<keyword evidence="3" id="KW-1185">Reference proteome</keyword>
<organism evidence="2 3">
    <name type="scientific">Streptosporangium lutulentum</name>
    <dbReference type="NCBI Taxonomy" id="1461250"/>
    <lineage>
        <taxon>Bacteria</taxon>
        <taxon>Bacillati</taxon>
        <taxon>Actinomycetota</taxon>
        <taxon>Actinomycetes</taxon>
        <taxon>Streptosporangiales</taxon>
        <taxon>Streptosporangiaceae</taxon>
        <taxon>Streptosporangium</taxon>
    </lineage>
</organism>